<comment type="caution">
    <text evidence="1">The sequence shown here is derived from an EMBL/GenBank/DDBJ whole genome shotgun (WGS) entry which is preliminary data.</text>
</comment>
<dbReference type="Pfam" id="PF14103">
    <property type="entry name" value="DUF4276"/>
    <property type="match status" value="1"/>
</dbReference>
<gene>
    <name evidence="1" type="ORF">ETD86_41580</name>
</gene>
<dbReference type="EMBL" id="VCKY01000210">
    <property type="protein sequence ID" value="TMR09928.1"/>
    <property type="molecule type" value="Genomic_DNA"/>
</dbReference>
<accession>A0A5S4F1H2</accession>
<organism evidence="1 2">
    <name type="scientific">Nonomuraea turkmeniaca</name>
    <dbReference type="NCBI Taxonomy" id="103838"/>
    <lineage>
        <taxon>Bacteria</taxon>
        <taxon>Bacillati</taxon>
        <taxon>Actinomycetota</taxon>
        <taxon>Actinomycetes</taxon>
        <taxon>Streptosporangiales</taxon>
        <taxon>Streptosporangiaceae</taxon>
        <taxon>Nonomuraea</taxon>
    </lineage>
</organism>
<dbReference type="RefSeq" id="WP_138672129.1">
    <property type="nucleotide sequence ID" value="NZ_VCKY01000210.1"/>
</dbReference>
<proteinExistence type="predicted"/>
<evidence type="ECO:0000313" key="2">
    <source>
        <dbReference type="Proteomes" id="UP000309128"/>
    </source>
</evidence>
<reference evidence="1 2" key="1">
    <citation type="submission" date="2019-05" db="EMBL/GenBank/DDBJ databases">
        <title>Draft genome sequence of Nonomuraea turkmeniaca DSM 43926.</title>
        <authorList>
            <person name="Saricaoglu S."/>
            <person name="Isik K."/>
        </authorList>
    </citation>
    <scope>NUCLEOTIDE SEQUENCE [LARGE SCALE GENOMIC DNA]</scope>
    <source>
        <strain evidence="1 2">DSM 43926</strain>
    </source>
</reference>
<evidence type="ECO:0000313" key="1">
    <source>
        <dbReference type="EMBL" id="TMR09928.1"/>
    </source>
</evidence>
<dbReference type="AlphaFoldDB" id="A0A5S4F1H2"/>
<keyword evidence="2" id="KW-1185">Reference proteome</keyword>
<dbReference type="OrthoDB" id="1491662at2"/>
<dbReference type="InterPro" id="IPR025455">
    <property type="entry name" value="DUF4276"/>
</dbReference>
<name>A0A5S4F1H2_9ACTN</name>
<sequence length="199" mass="21950">MTSPRIGVIVEGHGEVKAVPVLLTRLVSELLPNPWPTFLRPFRESRDALVAVGGIERAVDDLLSRHQALTGLLALIDGDDDCPATLGPELLTRIEAHRPGLRAAVVLAHREYEAWFLAAAPSLSGHGGLNDDLHVPPEPEGVRGCKEWLSKHRPRHLPYDPVDHQAGLSATFDLAMARKNSPSFDKFWRDVEFLITGKR</sequence>
<dbReference type="Proteomes" id="UP000309128">
    <property type="component" value="Unassembled WGS sequence"/>
</dbReference>
<protein>
    <submittedName>
        <fullName evidence="1">DUF4276 family protein</fullName>
    </submittedName>
</protein>